<dbReference type="InterPro" id="IPR007676">
    <property type="entry name" value="Ribophorin_I"/>
</dbReference>
<comment type="subcellular location">
    <subcellularLocation>
        <location evidence="2 10">Endoplasmic reticulum membrane</location>
        <topology evidence="2 10">Single-pass type I membrane protein</topology>
    </subcellularLocation>
</comment>
<reference evidence="11 12" key="1">
    <citation type="submission" date="2017-06" db="EMBL/GenBank/DDBJ databases">
        <title>Ant-infecting Ophiocordyceps genomes reveal a high diversity of potential behavioral manipulation genes and a possible major role for enterotoxins.</title>
        <authorList>
            <person name="De Bekker C."/>
            <person name="Evans H.C."/>
            <person name="Brachmann A."/>
            <person name="Hughes D.P."/>
        </authorList>
    </citation>
    <scope>NUCLEOTIDE SEQUENCE [LARGE SCALE GENOMIC DNA]</scope>
    <source>
        <strain evidence="11 12">Map64</strain>
    </source>
</reference>
<evidence type="ECO:0000313" key="11">
    <source>
        <dbReference type="EMBL" id="PHH60109.1"/>
    </source>
</evidence>
<evidence type="ECO:0000256" key="5">
    <source>
        <dbReference type="ARBA" id="ARBA00022692"/>
    </source>
</evidence>
<dbReference type="GO" id="GO:0008250">
    <property type="term" value="C:oligosaccharyltransferase complex"/>
    <property type="evidence" value="ECO:0007669"/>
    <property type="project" value="UniProtKB-UniRule"/>
</dbReference>
<dbReference type="AlphaFoldDB" id="A0A2C5X7R7"/>
<keyword evidence="9 10" id="KW-0472">Membrane</keyword>
<evidence type="ECO:0000313" key="12">
    <source>
        <dbReference type="Proteomes" id="UP000226192"/>
    </source>
</evidence>
<keyword evidence="12" id="KW-1185">Reference proteome</keyword>
<comment type="similarity">
    <text evidence="4 10">Belongs to the OST1 family.</text>
</comment>
<proteinExistence type="inferred from homology"/>
<gene>
    <name evidence="11" type="ORF">CDD81_2111</name>
</gene>
<dbReference type="STRING" id="1399860.A0A2C5X7R7"/>
<dbReference type="Proteomes" id="UP000226192">
    <property type="component" value="Unassembled WGS sequence"/>
</dbReference>
<comment type="function">
    <text evidence="1 10">Subunit of the oligosaccharyl transferase (OST) complex that catalyzes the initial transfer of a defined glycan (Glc(3)Man(9)GlcNAc(2) in eukaryotes) from the lipid carrier dolichol-pyrophosphate to an asparagine residue within an Asn-X-Ser/Thr consensus motif in nascent polypeptide chains, the first step in protein N-glycosylation. N-glycosylation occurs cotranslationally and the complex associates with the Sec61 complex at the channel-forming translocon complex that mediates protein translocation across the endoplasmic reticulum (ER). All subunits are required for a maximal enzyme activity.</text>
</comment>
<protein>
    <recommendedName>
        <fullName evidence="10">Dolichyl-diphosphooligosaccharide--protein glycosyltransferase subunit 1</fullName>
    </recommendedName>
</protein>
<name>A0A2C5X7R7_9HYPO</name>
<evidence type="ECO:0000256" key="7">
    <source>
        <dbReference type="ARBA" id="ARBA00022824"/>
    </source>
</evidence>
<evidence type="ECO:0000256" key="2">
    <source>
        <dbReference type="ARBA" id="ARBA00004115"/>
    </source>
</evidence>
<comment type="pathway">
    <text evidence="3 10">Protein modification; protein glycosylation.</text>
</comment>
<evidence type="ECO:0000256" key="9">
    <source>
        <dbReference type="ARBA" id="ARBA00023136"/>
    </source>
</evidence>
<comment type="subunit">
    <text evidence="10">Component of the oligosaccharyltransferase (OST) complex.</text>
</comment>
<dbReference type="UniPathway" id="UPA00378"/>
<keyword evidence="8 10" id="KW-1133">Transmembrane helix</keyword>
<sequence length="492" mass="55051">MKPLSLATALIGLLAPSVLASLTISQSKVTLPAHFKPAQVFSNANLNHIISLEKNYAKEQINVLIENVSQEPQDEYFIPFTADQVARLGGFQVNDRKDDTAGPFVSEVVEFDAHSPVQYYRIRLPAPLKPGGQQTLAISYYFLKAYTPLPASIRQDEEQFLVYPFSVYASSAYATTKQKTEVKMSSSSKVADYTEITAEDTEETFPQKQGSKLVYGPFGAKPAGASSPAQVRFEFTKPLTHVSSLERDIEVSHWGGNVAFEERYTLHNRGANLSVPFNRVKWAQAQYFKTNSMALKDMRFPLQVGSVDAYFTDIIGNVSTSRFRSNQREASLELKPRYPVFGGWKYPFTIGWNSDSANLLRRTSAGSYVLRVPFIEGPKQPEGIEYEQVHLRVLLPEGAHNVRIWTDIPESSIVDTSVGRRLLYLDTVGRTMVEVKARNIVDELRDRELIITYETSLGDMLRKPLVVFASTMAVFMAAWLVGMVEIGIATKS</sequence>
<feature type="transmembrane region" description="Helical" evidence="10">
    <location>
        <begin position="465"/>
        <end position="488"/>
    </location>
</feature>
<organism evidence="11 12">
    <name type="scientific">Ophiocordyceps australis</name>
    <dbReference type="NCBI Taxonomy" id="1399860"/>
    <lineage>
        <taxon>Eukaryota</taxon>
        <taxon>Fungi</taxon>
        <taxon>Dikarya</taxon>
        <taxon>Ascomycota</taxon>
        <taxon>Pezizomycotina</taxon>
        <taxon>Sordariomycetes</taxon>
        <taxon>Hypocreomycetidae</taxon>
        <taxon>Hypocreales</taxon>
        <taxon>Ophiocordycipitaceae</taxon>
        <taxon>Ophiocordyceps</taxon>
    </lineage>
</organism>
<dbReference type="OrthoDB" id="310030at2759"/>
<dbReference type="PANTHER" id="PTHR21049:SF0">
    <property type="entry name" value="DOLICHYL-DIPHOSPHOOLIGOSACCHARIDE--PROTEIN GLYCOSYLTRANSFERASE SUBUNIT 1"/>
    <property type="match status" value="1"/>
</dbReference>
<evidence type="ECO:0000256" key="4">
    <source>
        <dbReference type="ARBA" id="ARBA00008905"/>
    </source>
</evidence>
<keyword evidence="7 10" id="KW-0256">Endoplasmic reticulum</keyword>
<feature type="signal peptide" evidence="10">
    <location>
        <begin position="1"/>
        <end position="20"/>
    </location>
</feature>
<feature type="chain" id="PRO_5011824904" description="Dolichyl-diphosphooligosaccharide--protein glycosyltransferase subunit 1" evidence="10">
    <location>
        <begin position="21"/>
        <end position="492"/>
    </location>
</feature>
<evidence type="ECO:0000256" key="1">
    <source>
        <dbReference type="ARBA" id="ARBA00002791"/>
    </source>
</evidence>
<dbReference type="Pfam" id="PF04597">
    <property type="entry name" value="Ribophorin_I"/>
    <property type="match status" value="1"/>
</dbReference>
<evidence type="ECO:0000256" key="8">
    <source>
        <dbReference type="ARBA" id="ARBA00022989"/>
    </source>
</evidence>
<keyword evidence="5 10" id="KW-0812">Transmembrane</keyword>
<comment type="caution">
    <text evidence="11">The sequence shown here is derived from an EMBL/GenBank/DDBJ whole genome shotgun (WGS) entry which is preliminary data.</text>
</comment>
<dbReference type="GO" id="GO:0018279">
    <property type="term" value="P:protein N-linked glycosylation via asparagine"/>
    <property type="evidence" value="ECO:0007669"/>
    <property type="project" value="TreeGrafter"/>
</dbReference>
<evidence type="ECO:0000256" key="10">
    <source>
        <dbReference type="RuleBase" id="RU361143"/>
    </source>
</evidence>
<dbReference type="PANTHER" id="PTHR21049">
    <property type="entry name" value="RIBOPHORIN I"/>
    <property type="match status" value="1"/>
</dbReference>
<evidence type="ECO:0000256" key="6">
    <source>
        <dbReference type="ARBA" id="ARBA00022729"/>
    </source>
</evidence>
<evidence type="ECO:0000256" key="3">
    <source>
        <dbReference type="ARBA" id="ARBA00004922"/>
    </source>
</evidence>
<dbReference type="EMBL" id="NJET01000163">
    <property type="protein sequence ID" value="PHH60109.1"/>
    <property type="molecule type" value="Genomic_DNA"/>
</dbReference>
<accession>A0A2C5X7R7</accession>
<keyword evidence="6 10" id="KW-0732">Signal</keyword>